<gene>
    <name evidence="1" type="ORF">G2W53_028951</name>
</gene>
<comment type="caution">
    <text evidence="1">The sequence shown here is derived from an EMBL/GenBank/DDBJ whole genome shotgun (WGS) entry which is preliminary data.</text>
</comment>
<sequence length="34" mass="3722">MGSVKNALGVKGSCLNRATLAFYPTDKMGYYMYA</sequence>
<evidence type="ECO:0000313" key="2">
    <source>
        <dbReference type="Proteomes" id="UP000634136"/>
    </source>
</evidence>
<protein>
    <submittedName>
        <fullName evidence="1">Uncharacterized protein</fullName>
    </submittedName>
</protein>
<dbReference type="Proteomes" id="UP000634136">
    <property type="component" value="Unassembled WGS sequence"/>
</dbReference>
<keyword evidence="2" id="KW-1185">Reference proteome</keyword>
<organism evidence="1 2">
    <name type="scientific">Senna tora</name>
    <dbReference type="NCBI Taxonomy" id="362788"/>
    <lineage>
        <taxon>Eukaryota</taxon>
        <taxon>Viridiplantae</taxon>
        <taxon>Streptophyta</taxon>
        <taxon>Embryophyta</taxon>
        <taxon>Tracheophyta</taxon>
        <taxon>Spermatophyta</taxon>
        <taxon>Magnoliopsida</taxon>
        <taxon>eudicotyledons</taxon>
        <taxon>Gunneridae</taxon>
        <taxon>Pentapetalae</taxon>
        <taxon>rosids</taxon>
        <taxon>fabids</taxon>
        <taxon>Fabales</taxon>
        <taxon>Fabaceae</taxon>
        <taxon>Caesalpinioideae</taxon>
        <taxon>Cassia clade</taxon>
        <taxon>Senna</taxon>
    </lineage>
</organism>
<name>A0A834T6U5_9FABA</name>
<dbReference type="EMBL" id="JAAIUW010000009">
    <property type="protein sequence ID" value="KAF7814982.1"/>
    <property type="molecule type" value="Genomic_DNA"/>
</dbReference>
<dbReference type="AlphaFoldDB" id="A0A834T6U5"/>
<proteinExistence type="predicted"/>
<accession>A0A834T6U5</accession>
<reference evidence="1" key="1">
    <citation type="submission" date="2020-09" db="EMBL/GenBank/DDBJ databases">
        <title>Genome-Enabled Discovery of Anthraquinone Biosynthesis in Senna tora.</title>
        <authorList>
            <person name="Kang S.-H."/>
            <person name="Pandey R.P."/>
            <person name="Lee C.-M."/>
            <person name="Sim J.-S."/>
            <person name="Jeong J.-T."/>
            <person name="Choi B.-S."/>
            <person name="Jung M."/>
            <person name="Ginzburg D."/>
            <person name="Zhao K."/>
            <person name="Won S.Y."/>
            <person name="Oh T.-J."/>
            <person name="Yu Y."/>
            <person name="Kim N.-H."/>
            <person name="Lee O.R."/>
            <person name="Lee T.-H."/>
            <person name="Bashyal P."/>
            <person name="Kim T.-S."/>
            <person name="Lee W.-H."/>
            <person name="Kawkins C."/>
            <person name="Kim C.-K."/>
            <person name="Kim J.S."/>
            <person name="Ahn B.O."/>
            <person name="Rhee S.Y."/>
            <person name="Sohng J.K."/>
        </authorList>
    </citation>
    <scope>NUCLEOTIDE SEQUENCE</scope>
    <source>
        <tissue evidence="1">Leaf</tissue>
    </source>
</reference>
<evidence type="ECO:0000313" key="1">
    <source>
        <dbReference type="EMBL" id="KAF7814982.1"/>
    </source>
</evidence>